<protein>
    <submittedName>
        <fullName evidence="1">Uncharacterized protein</fullName>
    </submittedName>
</protein>
<dbReference type="EMBL" id="CP144544">
    <property type="protein sequence ID" value="WVW84260.1"/>
    <property type="molecule type" value="Genomic_DNA"/>
</dbReference>
<gene>
    <name evidence="1" type="ORF">I302_106290</name>
</gene>
<keyword evidence="2" id="KW-1185">Reference proteome</keyword>
<reference evidence="1" key="1">
    <citation type="submission" date="2013-07" db="EMBL/GenBank/DDBJ databases">
        <authorList>
            <consortium name="The Broad Institute Genome Sequencing Platform"/>
            <person name="Cuomo C."/>
            <person name="Litvintseva A."/>
            <person name="Chen Y."/>
            <person name="Heitman J."/>
            <person name="Sun S."/>
            <person name="Springer D."/>
            <person name="Dromer F."/>
            <person name="Young S.K."/>
            <person name="Zeng Q."/>
            <person name="Gargeya S."/>
            <person name="Fitzgerald M."/>
            <person name="Abouelleil A."/>
            <person name="Alvarado L."/>
            <person name="Berlin A.M."/>
            <person name="Chapman S.B."/>
            <person name="Dewar J."/>
            <person name="Goldberg J."/>
            <person name="Griggs A."/>
            <person name="Gujja S."/>
            <person name="Hansen M."/>
            <person name="Howarth C."/>
            <person name="Imamovic A."/>
            <person name="Larimer J."/>
            <person name="McCowan C."/>
            <person name="Murphy C."/>
            <person name="Pearson M."/>
            <person name="Priest M."/>
            <person name="Roberts A."/>
            <person name="Saif S."/>
            <person name="Shea T."/>
            <person name="Sykes S."/>
            <person name="Wortman J."/>
            <person name="Nusbaum C."/>
            <person name="Birren B."/>
        </authorList>
    </citation>
    <scope>NUCLEOTIDE SEQUENCE</scope>
    <source>
        <strain evidence="1">CBS 10118</strain>
    </source>
</reference>
<accession>A0AAJ8KB16</accession>
<dbReference type="GeneID" id="90824428"/>
<reference evidence="1" key="2">
    <citation type="submission" date="2024-02" db="EMBL/GenBank/DDBJ databases">
        <title>Comparative genomics of Cryptococcus and Kwoniella reveals pathogenesis evolution and contrasting modes of karyotype evolution via chromosome fusion or intercentromeric recombination.</title>
        <authorList>
            <person name="Coelho M.A."/>
            <person name="David-Palma M."/>
            <person name="Shea T."/>
            <person name="Bowers K."/>
            <person name="McGinley-Smith S."/>
            <person name="Mohammad A.W."/>
            <person name="Gnirke A."/>
            <person name="Yurkov A.M."/>
            <person name="Nowrousian M."/>
            <person name="Sun S."/>
            <person name="Cuomo C.A."/>
            <person name="Heitman J."/>
        </authorList>
    </citation>
    <scope>NUCLEOTIDE SEQUENCE</scope>
    <source>
        <strain evidence="1">CBS 10118</strain>
    </source>
</reference>
<dbReference type="Proteomes" id="UP000092730">
    <property type="component" value="Chromosome 4"/>
</dbReference>
<dbReference type="KEGG" id="kbi:90824428"/>
<evidence type="ECO:0000313" key="2">
    <source>
        <dbReference type="Proteomes" id="UP000092730"/>
    </source>
</evidence>
<sequence>MNILVHDISQRLVETKKEERARREKCYVDTNEDTRREIDEKRASRKDAYLAEKTTVLKEVVQSHAHLSEQEWEDQANLWPTFHPMSLTGGGETFEKSTRGSSTRRFCSLNYPPTVHLWASDESPEAPRAVLPSESTRGLIMEELGREDTPTPMARPEWDYVDIGFGRIANF</sequence>
<proteinExistence type="predicted"/>
<dbReference type="AlphaFoldDB" id="A0AAJ8KB16"/>
<dbReference type="RefSeq" id="XP_065726316.1">
    <property type="nucleotide sequence ID" value="XM_065870244.1"/>
</dbReference>
<name>A0AAJ8KB16_9TREE</name>
<organism evidence="1 2">
    <name type="scientific">Kwoniella bestiolae CBS 10118</name>
    <dbReference type="NCBI Taxonomy" id="1296100"/>
    <lineage>
        <taxon>Eukaryota</taxon>
        <taxon>Fungi</taxon>
        <taxon>Dikarya</taxon>
        <taxon>Basidiomycota</taxon>
        <taxon>Agaricomycotina</taxon>
        <taxon>Tremellomycetes</taxon>
        <taxon>Tremellales</taxon>
        <taxon>Cryptococcaceae</taxon>
        <taxon>Kwoniella</taxon>
    </lineage>
</organism>
<evidence type="ECO:0000313" key="1">
    <source>
        <dbReference type="EMBL" id="WVW84260.1"/>
    </source>
</evidence>